<proteinExistence type="predicted"/>
<dbReference type="Proteomes" id="UP000321062">
    <property type="component" value="Chromosome"/>
</dbReference>
<evidence type="ECO:0000313" key="1">
    <source>
        <dbReference type="EMBL" id="QEE22420.1"/>
    </source>
</evidence>
<sequence length="191" mass="20784">MTFTTPPALLPLAFAFAVLAAPAGAAQYDSAYTELDLDQCTVLDADDFGAQYACPGYKGIPMFVAEGDLRFMVSYGFGAPEAKAASQTLPPFNTLAPTIEWRVSNVTGGWKPFATIVRYLLDDDENEAQKKRQVLVVTRISEEGTCQIAWVDAKANADANELARKAADDKAGDFDCDKDPEIVGKFEAWKR</sequence>
<protein>
    <submittedName>
        <fullName evidence="1">Uncharacterized protein</fullName>
    </submittedName>
</protein>
<reference evidence="1 2" key="1">
    <citation type="journal article" date="2015" name="Int. J. Syst. Evol. Microbiol.">
        <title>Youhaiella tibetensis gen. nov., sp. nov., isolated from subsurface sediment.</title>
        <authorList>
            <person name="Wang Y.X."/>
            <person name="Huang F.Q."/>
            <person name="Nogi Y."/>
            <person name="Pang S.J."/>
            <person name="Wang P.K."/>
            <person name="Lv J."/>
        </authorList>
    </citation>
    <scope>NUCLEOTIDE SEQUENCE [LARGE SCALE GENOMIC DNA]</scope>
    <source>
        <strain evidence="2">fig4</strain>
    </source>
</reference>
<dbReference type="KEGG" id="yti:FNA67_20635"/>
<name>A0A5B9DSK5_9HYPH</name>
<gene>
    <name evidence="1" type="ORF">FNA67_20635</name>
</gene>
<evidence type="ECO:0000313" key="2">
    <source>
        <dbReference type="Proteomes" id="UP000321062"/>
    </source>
</evidence>
<dbReference type="OrthoDB" id="7427667at2"/>
<dbReference type="RefSeq" id="WP_049706942.1">
    <property type="nucleotide sequence ID" value="NZ_BMFM01000001.1"/>
</dbReference>
<dbReference type="AlphaFoldDB" id="A0A5B9DSK5"/>
<accession>A0A5B9DSK5</accession>
<organism evidence="1 2">
    <name type="scientific">Paradevosia tibetensis</name>
    <dbReference type="NCBI Taxonomy" id="1447062"/>
    <lineage>
        <taxon>Bacteria</taxon>
        <taxon>Pseudomonadati</taxon>
        <taxon>Pseudomonadota</taxon>
        <taxon>Alphaproteobacteria</taxon>
        <taxon>Hyphomicrobiales</taxon>
        <taxon>Devosiaceae</taxon>
        <taxon>Paradevosia</taxon>
    </lineage>
</organism>
<dbReference type="EMBL" id="CP041690">
    <property type="protein sequence ID" value="QEE22420.1"/>
    <property type="molecule type" value="Genomic_DNA"/>
</dbReference>
<keyword evidence="2" id="KW-1185">Reference proteome</keyword>